<evidence type="ECO:0000313" key="2">
    <source>
        <dbReference type="EMBL" id="MFC3809687.1"/>
    </source>
</evidence>
<evidence type="ECO:0000313" key="3">
    <source>
        <dbReference type="Proteomes" id="UP001595616"/>
    </source>
</evidence>
<dbReference type="InterPro" id="IPR052559">
    <property type="entry name" value="V-haloperoxidase"/>
</dbReference>
<feature type="domain" description="Phosphatidic acid phosphatase type 2/haloperoxidase" evidence="1">
    <location>
        <begin position="338"/>
        <end position="434"/>
    </location>
</feature>
<name>A0ABV7YS79_9BACT</name>
<dbReference type="PANTHER" id="PTHR34599">
    <property type="entry name" value="PEROXIDASE-RELATED"/>
    <property type="match status" value="1"/>
</dbReference>
<dbReference type="Gene3D" id="1.10.606.20">
    <property type="match status" value="1"/>
</dbReference>
<dbReference type="Proteomes" id="UP001595616">
    <property type="component" value="Unassembled WGS sequence"/>
</dbReference>
<gene>
    <name evidence="2" type="ORF">ACFOOI_03390</name>
</gene>
<proteinExistence type="predicted"/>
<accession>A0ABV7YS79</accession>
<evidence type="ECO:0000259" key="1">
    <source>
        <dbReference type="Pfam" id="PF01569"/>
    </source>
</evidence>
<dbReference type="InterPro" id="IPR036938">
    <property type="entry name" value="PAP2/HPO_sf"/>
</dbReference>
<organism evidence="2 3">
    <name type="scientific">Lacihabitans lacunae</name>
    <dbReference type="NCBI Taxonomy" id="1028214"/>
    <lineage>
        <taxon>Bacteria</taxon>
        <taxon>Pseudomonadati</taxon>
        <taxon>Bacteroidota</taxon>
        <taxon>Cytophagia</taxon>
        <taxon>Cytophagales</taxon>
        <taxon>Leadbetterellaceae</taxon>
        <taxon>Lacihabitans</taxon>
    </lineage>
</organism>
<reference evidence="3" key="1">
    <citation type="journal article" date="2019" name="Int. J. Syst. Evol. Microbiol.">
        <title>The Global Catalogue of Microorganisms (GCM) 10K type strain sequencing project: providing services to taxonomists for standard genome sequencing and annotation.</title>
        <authorList>
            <consortium name="The Broad Institute Genomics Platform"/>
            <consortium name="The Broad Institute Genome Sequencing Center for Infectious Disease"/>
            <person name="Wu L."/>
            <person name="Ma J."/>
        </authorList>
    </citation>
    <scope>NUCLEOTIDE SEQUENCE [LARGE SCALE GENOMIC DNA]</scope>
    <source>
        <strain evidence="3">CECT 7956</strain>
    </source>
</reference>
<protein>
    <submittedName>
        <fullName evidence="2">Vanadium-dependent haloperoxidase</fullName>
        <ecNumber evidence="2">1.11.1.-</ecNumber>
    </submittedName>
</protein>
<sequence>MKKTILMLLCAFTAFGQLPQRREFQEGNTTQLILFENSLPAKNYDLSTSDLQVKWHVLILDLLEQTTGYTPNVAARSLAYTNLAAYEAILPGYPNLQSLSGQLQGYKRPKEFEMDSSNFSAPLAMNAAMYRMVDKLFIAAPFVWMEKVMALKDSTESNLSRGKTPMTVMKSVNYGISVADMILKYSDSDGAKTEMFRSYDMNYRLPACESCFEINRVADLENTGPLHPSWDKNRTFLAENNSDFDIKPDFEFSKYKDSKFYASALEVYNTSKKVVPGSEEHLIANFWDDAATYTYTAVGHSVSILTQVLRNQPVSLEKSAQLYARLGIGLNDALICAWKGKYKYNLIRPIAYIKRYIDSQWEPVLLTPPFPEFPSGHSVQSAAMATILTETLGDSISFTDYSKYWVGAPRVFSSFWTAANETSISRLYGGIHFRPALDRGQDMGRIVGKNTMKLKFEK</sequence>
<comment type="caution">
    <text evidence="2">The sequence shown here is derived from an EMBL/GenBank/DDBJ whole genome shotgun (WGS) entry which is preliminary data.</text>
</comment>
<keyword evidence="2" id="KW-0575">Peroxidase</keyword>
<keyword evidence="3" id="KW-1185">Reference proteome</keyword>
<dbReference type="RefSeq" id="WP_379835066.1">
    <property type="nucleotide sequence ID" value="NZ_JBHRYQ010000001.1"/>
</dbReference>
<keyword evidence="2" id="KW-0560">Oxidoreductase</keyword>
<dbReference type="EMBL" id="JBHRYQ010000001">
    <property type="protein sequence ID" value="MFC3809687.1"/>
    <property type="molecule type" value="Genomic_DNA"/>
</dbReference>
<dbReference type="CDD" id="cd03398">
    <property type="entry name" value="PAP2_haloperoxidase"/>
    <property type="match status" value="1"/>
</dbReference>
<dbReference type="Pfam" id="PF01569">
    <property type="entry name" value="PAP2"/>
    <property type="match status" value="1"/>
</dbReference>
<dbReference type="EC" id="1.11.1.-" evidence="2"/>
<dbReference type="GO" id="GO:0004601">
    <property type="term" value="F:peroxidase activity"/>
    <property type="evidence" value="ECO:0007669"/>
    <property type="project" value="UniProtKB-KW"/>
</dbReference>
<dbReference type="PANTHER" id="PTHR34599:SF2">
    <property type="entry name" value="TRAF-TYPE DOMAIN-CONTAINING PROTEIN"/>
    <property type="match status" value="1"/>
</dbReference>
<dbReference type="SUPFAM" id="SSF48317">
    <property type="entry name" value="Acid phosphatase/Vanadium-dependent haloperoxidase"/>
    <property type="match status" value="1"/>
</dbReference>
<dbReference type="InterPro" id="IPR000326">
    <property type="entry name" value="PAP2/HPO"/>
</dbReference>